<feature type="domain" description="HDOD" evidence="1">
    <location>
        <begin position="26"/>
        <end position="211"/>
    </location>
</feature>
<dbReference type="SUPFAM" id="SSF109604">
    <property type="entry name" value="HD-domain/PDEase-like"/>
    <property type="match status" value="1"/>
</dbReference>
<organism evidence="2 3">
    <name type="scientific">Litoribrevibacter albus</name>
    <dbReference type="NCBI Taxonomy" id="1473156"/>
    <lineage>
        <taxon>Bacteria</taxon>
        <taxon>Pseudomonadati</taxon>
        <taxon>Pseudomonadota</taxon>
        <taxon>Gammaproteobacteria</taxon>
        <taxon>Oceanospirillales</taxon>
        <taxon>Oceanospirillaceae</taxon>
        <taxon>Litoribrevibacter</taxon>
    </lineage>
</organism>
<reference evidence="2" key="2">
    <citation type="submission" date="2023-01" db="EMBL/GenBank/DDBJ databases">
        <title>Draft genome sequence of Litoribrevibacter albus strain NBRC 110071.</title>
        <authorList>
            <person name="Sun Q."/>
            <person name="Mori K."/>
        </authorList>
    </citation>
    <scope>NUCLEOTIDE SEQUENCE</scope>
    <source>
        <strain evidence="2">NBRC 110071</strain>
    </source>
</reference>
<dbReference type="PROSITE" id="PS51833">
    <property type="entry name" value="HDOD"/>
    <property type="match status" value="1"/>
</dbReference>
<evidence type="ECO:0000313" key="3">
    <source>
        <dbReference type="Proteomes" id="UP001161389"/>
    </source>
</evidence>
<accession>A0AA37SBM0</accession>
<dbReference type="InterPro" id="IPR052340">
    <property type="entry name" value="RNase_Y/CdgJ"/>
</dbReference>
<dbReference type="Gene3D" id="1.10.3210.10">
    <property type="entry name" value="Hypothetical protein af1432"/>
    <property type="match status" value="1"/>
</dbReference>
<dbReference type="Pfam" id="PF08668">
    <property type="entry name" value="HDOD"/>
    <property type="match status" value="1"/>
</dbReference>
<dbReference type="InterPro" id="IPR013976">
    <property type="entry name" value="HDOD"/>
</dbReference>
<proteinExistence type="predicted"/>
<dbReference type="PANTHER" id="PTHR33525">
    <property type="match status" value="1"/>
</dbReference>
<dbReference type="Proteomes" id="UP001161389">
    <property type="component" value="Unassembled WGS sequence"/>
</dbReference>
<evidence type="ECO:0000313" key="2">
    <source>
        <dbReference type="EMBL" id="GLQ33157.1"/>
    </source>
</evidence>
<protein>
    <submittedName>
        <fullName evidence="2">HDOD domain-containing protein</fullName>
    </submittedName>
</protein>
<dbReference type="EMBL" id="BSNM01000016">
    <property type="protein sequence ID" value="GLQ33157.1"/>
    <property type="molecule type" value="Genomic_DNA"/>
</dbReference>
<gene>
    <name evidence="2" type="ORF">GCM10007876_36360</name>
</gene>
<evidence type="ECO:0000259" key="1">
    <source>
        <dbReference type="PROSITE" id="PS51833"/>
    </source>
</evidence>
<sequence length="284" mass="31949">MTYMTELKKQISASLRKDLEAGELILPSLPEVAMTIQEEVKKKSSTAHSVAKVIMLDPGLTAHFLKVANSPLYRTKNAVKGLPEAIGLIGINSVLNMALTYTMRTMFVNTEGPWKKVLIQQWNEATELAAIVTVLADYIPNFDSDHVMVAAMLQNIGVLPLINHLQHFPDLEEEDVEHLVEENATKAGLALVKLWGLGQSFGDVIKARRNWNFESTESLDTTDLITIARYHYMKGKKRLSECPPPSEISAFRHLEKLNFSADMSEQWIDSAREKIRAIKRMLSM</sequence>
<name>A0AA37SBM0_9GAMM</name>
<reference evidence="2" key="1">
    <citation type="journal article" date="2014" name="Int. J. Syst. Evol. Microbiol.">
        <title>Complete genome sequence of Corynebacterium casei LMG S-19264T (=DSM 44701T), isolated from a smear-ripened cheese.</title>
        <authorList>
            <consortium name="US DOE Joint Genome Institute (JGI-PGF)"/>
            <person name="Walter F."/>
            <person name="Albersmeier A."/>
            <person name="Kalinowski J."/>
            <person name="Ruckert C."/>
        </authorList>
    </citation>
    <scope>NUCLEOTIDE SEQUENCE</scope>
    <source>
        <strain evidence="2">NBRC 110071</strain>
    </source>
</reference>
<keyword evidence="3" id="KW-1185">Reference proteome</keyword>
<comment type="caution">
    <text evidence="2">The sequence shown here is derived from an EMBL/GenBank/DDBJ whole genome shotgun (WGS) entry which is preliminary data.</text>
</comment>
<dbReference type="PANTHER" id="PTHR33525:SF3">
    <property type="entry name" value="RIBONUCLEASE Y"/>
    <property type="match status" value="1"/>
</dbReference>
<dbReference type="AlphaFoldDB" id="A0AA37SBM0"/>